<keyword evidence="3" id="KW-0472">Membrane</keyword>
<organism evidence="4 5">
    <name type="scientific">Linum trigynum</name>
    <dbReference type="NCBI Taxonomy" id="586398"/>
    <lineage>
        <taxon>Eukaryota</taxon>
        <taxon>Viridiplantae</taxon>
        <taxon>Streptophyta</taxon>
        <taxon>Embryophyta</taxon>
        <taxon>Tracheophyta</taxon>
        <taxon>Spermatophyta</taxon>
        <taxon>Magnoliopsida</taxon>
        <taxon>eudicotyledons</taxon>
        <taxon>Gunneridae</taxon>
        <taxon>Pentapetalae</taxon>
        <taxon>rosids</taxon>
        <taxon>fabids</taxon>
        <taxon>Malpighiales</taxon>
        <taxon>Linaceae</taxon>
        <taxon>Linum</taxon>
    </lineage>
</organism>
<dbReference type="PANTHER" id="PTHR48062:SF21">
    <property type="entry name" value="RECEPTOR-LIKE PROTEIN 12"/>
    <property type="match status" value="1"/>
</dbReference>
<proteinExistence type="predicted"/>
<evidence type="ECO:0000313" key="5">
    <source>
        <dbReference type="Proteomes" id="UP001497516"/>
    </source>
</evidence>
<evidence type="ECO:0000313" key="4">
    <source>
        <dbReference type="EMBL" id="CAL1358988.1"/>
    </source>
</evidence>
<dbReference type="InterPro" id="IPR051502">
    <property type="entry name" value="RLP_Defense_Trigger"/>
</dbReference>
<dbReference type="AlphaFoldDB" id="A0AAV2CT55"/>
<dbReference type="PANTHER" id="PTHR48062">
    <property type="entry name" value="RECEPTOR-LIKE PROTEIN 14"/>
    <property type="match status" value="1"/>
</dbReference>
<reference evidence="4 5" key="1">
    <citation type="submission" date="2024-04" db="EMBL/GenBank/DDBJ databases">
        <authorList>
            <person name="Fracassetti M."/>
        </authorList>
    </citation>
    <scope>NUCLEOTIDE SEQUENCE [LARGE SCALE GENOMIC DNA]</scope>
</reference>
<sequence length="105" mass="11947">MRVLRSKNCSCSVTSSNKQIPLFATFDEDSYRGNPLLLNCTLPQSMWKPPVVQTPTNDDNDEDGGYIDMESFCASSGVSFVLVLLTIASVLYINPYWWQMWELRV</sequence>
<protein>
    <submittedName>
        <fullName evidence="4">Uncharacterized protein</fullName>
    </submittedName>
</protein>
<evidence type="ECO:0000256" key="1">
    <source>
        <dbReference type="ARBA" id="ARBA00022614"/>
    </source>
</evidence>
<keyword evidence="5" id="KW-1185">Reference proteome</keyword>
<evidence type="ECO:0000256" key="2">
    <source>
        <dbReference type="ARBA" id="ARBA00022737"/>
    </source>
</evidence>
<feature type="transmembrane region" description="Helical" evidence="3">
    <location>
        <begin position="78"/>
        <end position="98"/>
    </location>
</feature>
<dbReference type="EMBL" id="OZ034814">
    <property type="protein sequence ID" value="CAL1358988.1"/>
    <property type="molecule type" value="Genomic_DNA"/>
</dbReference>
<gene>
    <name evidence="4" type="ORF">LTRI10_LOCUS6507</name>
</gene>
<keyword evidence="1" id="KW-0433">Leucine-rich repeat</keyword>
<dbReference type="Proteomes" id="UP001497516">
    <property type="component" value="Chromosome 10"/>
</dbReference>
<keyword evidence="3" id="KW-0812">Transmembrane</keyword>
<accession>A0AAV2CT55</accession>
<name>A0AAV2CT55_9ROSI</name>
<keyword evidence="3" id="KW-1133">Transmembrane helix</keyword>
<keyword evidence="2" id="KW-0677">Repeat</keyword>
<evidence type="ECO:0000256" key="3">
    <source>
        <dbReference type="SAM" id="Phobius"/>
    </source>
</evidence>